<evidence type="ECO:0008006" key="8">
    <source>
        <dbReference type="Google" id="ProtNLM"/>
    </source>
</evidence>
<dbReference type="AlphaFoldDB" id="A0A151CI75"/>
<comment type="caution">
    <text evidence="6">The sequence shown here is derived from an EMBL/GenBank/DDBJ whole genome shotgun (WGS) entry which is preliminary data.</text>
</comment>
<feature type="transmembrane region" description="Helical" evidence="5">
    <location>
        <begin position="103"/>
        <end position="124"/>
    </location>
</feature>
<keyword evidence="4 5" id="KW-0472">Membrane</keyword>
<evidence type="ECO:0000313" key="6">
    <source>
        <dbReference type="EMBL" id="KYJ87238.1"/>
    </source>
</evidence>
<dbReference type="EMBL" id="LNKT01000002">
    <property type="protein sequence ID" value="KYJ87238.1"/>
    <property type="molecule type" value="Genomic_DNA"/>
</dbReference>
<protein>
    <recommendedName>
        <fullName evidence="8">EI24 domain-containing protein</fullName>
    </recommendedName>
</protein>
<gene>
    <name evidence="6" type="ORF">AS592_02545</name>
</gene>
<keyword evidence="2 5" id="KW-0812">Transmembrane</keyword>
<accession>A0A151CI75</accession>
<feature type="transmembrane region" description="Helical" evidence="5">
    <location>
        <begin position="265"/>
        <end position="286"/>
    </location>
</feature>
<dbReference type="InterPro" id="IPR059112">
    <property type="entry name" value="CysZ/EI24"/>
</dbReference>
<dbReference type="RefSeq" id="WP_067328941.1">
    <property type="nucleotide sequence ID" value="NZ_LNKT01000002.1"/>
</dbReference>
<evidence type="ECO:0000256" key="5">
    <source>
        <dbReference type="SAM" id="Phobius"/>
    </source>
</evidence>
<dbReference type="Pfam" id="PF07264">
    <property type="entry name" value="EI24"/>
    <property type="match status" value="1"/>
</dbReference>
<keyword evidence="7" id="KW-1185">Reference proteome</keyword>
<evidence type="ECO:0000256" key="3">
    <source>
        <dbReference type="ARBA" id="ARBA00022989"/>
    </source>
</evidence>
<feature type="transmembrane region" description="Helical" evidence="5">
    <location>
        <begin position="21"/>
        <end position="43"/>
    </location>
</feature>
<organism evidence="6 7">
    <name type="scientific">Sulfurovum riftiae</name>
    <dbReference type="NCBI Taxonomy" id="1630136"/>
    <lineage>
        <taxon>Bacteria</taxon>
        <taxon>Pseudomonadati</taxon>
        <taxon>Campylobacterota</taxon>
        <taxon>Epsilonproteobacteria</taxon>
        <taxon>Campylobacterales</taxon>
        <taxon>Sulfurovaceae</taxon>
        <taxon>Sulfurovum</taxon>
    </lineage>
</organism>
<comment type="subcellular location">
    <subcellularLocation>
        <location evidence="1">Membrane</location>
        <topology evidence="1">Multi-pass membrane protein</topology>
    </subcellularLocation>
</comment>
<reference evidence="6 7" key="1">
    <citation type="submission" date="2015-11" db="EMBL/GenBank/DDBJ databases">
        <title>Draft genome of Sulfurovum riftiae 1812E, a member of the Epsilonproteobacteria isolated from the tube of the deep-sea hydrothermal vent tubewom Riftia pachyptila.</title>
        <authorList>
            <person name="Vetriani C."/>
            <person name="Giovannelli D."/>
        </authorList>
    </citation>
    <scope>NUCLEOTIDE SEQUENCE [LARGE SCALE GENOMIC DNA]</scope>
    <source>
        <strain evidence="6 7">1812E</strain>
    </source>
</reference>
<dbReference type="OrthoDB" id="5372729at2"/>
<evidence type="ECO:0000256" key="1">
    <source>
        <dbReference type="ARBA" id="ARBA00004141"/>
    </source>
</evidence>
<feature type="transmembrane region" description="Helical" evidence="5">
    <location>
        <begin position="149"/>
        <end position="174"/>
    </location>
</feature>
<evidence type="ECO:0000256" key="2">
    <source>
        <dbReference type="ARBA" id="ARBA00022692"/>
    </source>
</evidence>
<sequence length="306" mass="35388">MKNAMKAVVFGFREILNWNTMLYALVSGFLVTAVWIGVGFYFWDSLVSISSRILELVPFSMVRSNGAWMLSTFLWLQVVLLTFALIFAFFGNIILRSVSKEKYTSFSLIVAGGSAIFWAVVWYFKGDYIYHQFLKLLTWLPFETIEKGVAFLIGFYLIYNAIIVTLLFVASIFSEPLLVSVEERHFKEDDVVRDHVFRVVGYTIKDSFIFLFVSAIALPLLFIPLLNIFVQIALWIWLIKDTITYDAAALSYEKVDKEALKEHRVALWFISLVTALFNFIPVLHLFGPYFGEISMFHYLKSIQKQQ</sequence>
<keyword evidence="3 5" id="KW-1133">Transmembrane helix</keyword>
<evidence type="ECO:0000256" key="4">
    <source>
        <dbReference type="ARBA" id="ARBA00023136"/>
    </source>
</evidence>
<dbReference type="STRING" id="1630136.AS592_02545"/>
<name>A0A151CI75_9BACT</name>
<proteinExistence type="predicted"/>
<feature type="transmembrane region" description="Helical" evidence="5">
    <location>
        <begin position="208"/>
        <end position="238"/>
    </location>
</feature>
<feature type="transmembrane region" description="Helical" evidence="5">
    <location>
        <begin position="67"/>
        <end position="91"/>
    </location>
</feature>
<evidence type="ECO:0000313" key="7">
    <source>
        <dbReference type="Proteomes" id="UP000075359"/>
    </source>
</evidence>
<dbReference type="Proteomes" id="UP000075359">
    <property type="component" value="Unassembled WGS sequence"/>
</dbReference>